<dbReference type="InterPro" id="IPR006427">
    <property type="entry name" value="Portal_HK97"/>
</dbReference>
<gene>
    <name evidence="2" type="ORF">CEY02_21085</name>
</gene>
<organism evidence="2 3">
    <name type="scientific">Bacillus pumilus</name>
    <name type="common">Bacillus mesentericus</name>
    <dbReference type="NCBI Taxonomy" id="1408"/>
    <lineage>
        <taxon>Bacteria</taxon>
        <taxon>Bacillati</taxon>
        <taxon>Bacillota</taxon>
        <taxon>Bacilli</taxon>
        <taxon>Bacillales</taxon>
        <taxon>Bacillaceae</taxon>
        <taxon>Bacillus</taxon>
    </lineage>
</organism>
<dbReference type="Pfam" id="PF04860">
    <property type="entry name" value="Phage_portal"/>
    <property type="match status" value="1"/>
</dbReference>
<name>A0A2A5IBL3_BACPU</name>
<accession>A0A2A5IBL3</accession>
<protein>
    <submittedName>
        <fullName evidence="2">Phage portal protein</fullName>
    </submittedName>
</protein>
<reference evidence="2 3" key="1">
    <citation type="submission" date="2017-06" db="EMBL/GenBank/DDBJ databases">
        <title>Draft Genome Sequence of Bacillus sp Strain 36R Isolated from saline sediment at Atanasia, Sonora, Mexico.</title>
        <authorList>
            <person name="Sanchez Diaz R."/>
            <person name="Quiroz Macias M.E."/>
            <person name="Ibarra Gamez J.C."/>
            <person name="Enciso Ibarra J."/>
            <person name="Gomez Gil B."/>
            <person name="Galaviz Silva L."/>
        </authorList>
    </citation>
    <scope>NUCLEOTIDE SEQUENCE [LARGE SCALE GENOMIC DNA]</scope>
    <source>
        <strain evidence="2 3">36R_ATNSAL</strain>
    </source>
</reference>
<dbReference type="NCBIfam" id="TIGR01537">
    <property type="entry name" value="portal_HK97"/>
    <property type="match status" value="1"/>
</dbReference>
<evidence type="ECO:0000313" key="3">
    <source>
        <dbReference type="Proteomes" id="UP000228754"/>
    </source>
</evidence>
<feature type="compositionally biased region" description="Polar residues" evidence="1">
    <location>
        <begin position="416"/>
        <end position="426"/>
    </location>
</feature>
<dbReference type="EMBL" id="NKHG01000255">
    <property type="protein sequence ID" value="PCK14764.1"/>
    <property type="molecule type" value="Genomic_DNA"/>
</dbReference>
<evidence type="ECO:0000313" key="2">
    <source>
        <dbReference type="EMBL" id="PCK14764.1"/>
    </source>
</evidence>
<feature type="region of interest" description="Disordered" evidence="1">
    <location>
        <begin position="405"/>
        <end position="426"/>
    </location>
</feature>
<dbReference type="OrthoDB" id="9765386at2"/>
<dbReference type="AlphaFoldDB" id="A0A2A5IBL3"/>
<comment type="caution">
    <text evidence="2">The sequence shown here is derived from an EMBL/GenBank/DDBJ whole genome shotgun (WGS) entry which is preliminary data.</text>
</comment>
<evidence type="ECO:0000256" key="1">
    <source>
        <dbReference type="SAM" id="MobiDB-lite"/>
    </source>
</evidence>
<dbReference type="Proteomes" id="UP000228754">
    <property type="component" value="Unassembled WGS sequence"/>
</dbReference>
<dbReference type="InterPro" id="IPR006944">
    <property type="entry name" value="Phage/GTA_portal"/>
</dbReference>
<sequence>MLLEGMFSKRSADLDSGWGMSQVPQWVFDIFGGGKTASGEKVSESTSLKHPDVFSCINVLSDDIAKLSVHMFRRLGENISGERDHPVFKLLYLKPNQYMTAFTWKKLMMTHVCTWGNAYSLILSDKTGDITTLIPLNPANTHPYLDPNTGELWYETIINNKRAELHAEEVLHFKGMTEDGMVGLSPIQVAREHIGAQSAATKFNAKLYKNDATPRGILKIPTLLKPEAKEVARKEWLRVNAGESIAIVDAGLDYQSISMPLKDAEFVESMKFNKAQIASIFKVPLHKINELDRATFSNIEHQSIEYVKNTLQPWIVSFEQEINTKLFTDAEIGQGLYVQFNVNSELRGDSKSRAEFYEIMERIGAMNINEIRALESKNAIPDGDRHLVSLNYTFLDMLDQYQMAKAGHKGGDPNNAEGNQTANDRN</sequence>
<proteinExistence type="predicted"/>